<accession>A0AAJ5ZC47</accession>
<feature type="modified residue" description="4-aspartylphosphate" evidence="2">
    <location>
        <position position="13"/>
    </location>
</feature>
<dbReference type="EMBL" id="CP046147">
    <property type="protein sequence ID" value="WFG38637.1"/>
    <property type="molecule type" value="Genomic_DNA"/>
</dbReference>
<sequence length="238" mass="26280">MFPDFDPDLVVLDMRMPKMSGPNTCAAIRKTSNLPVIMFTSSNEAEDVREAITKGATDFVLKTTGVSELTERISFHLSKSEAPEAKEKETNARKIASPPIKQKVTTTTLIVDPNEESRSIIKAVLTRLNQNVVEASNAAEAIKTYKTESPDIVISEWSLPDMDAFNMMSELKGGKFDKNLVKGMISARLSPEAQRKASFVGIENFLQKPLSAAKVEMMIANCVRTAIRARKRKSRNAA</sequence>
<keyword evidence="6" id="KW-1185">Reference proteome</keyword>
<organism evidence="5 6">
    <name type="scientific">Candidatus Lucifugimonas marina</name>
    <dbReference type="NCBI Taxonomy" id="3038979"/>
    <lineage>
        <taxon>Bacteria</taxon>
        <taxon>Bacillati</taxon>
        <taxon>Chloroflexota</taxon>
        <taxon>Dehalococcoidia</taxon>
        <taxon>SAR202 cluster</taxon>
        <taxon>Candidatus Lucifugimonadales</taxon>
        <taxon>Candidatus Lucifugimonadaceae</taxon>
        <taxon>Candidatus Lucifugimonas</taxon>
    </lineage>
</organism>
<dbReference type="InterPro" id="IPR011006">
    <property type="entry name" value="CheY-like_superfamily"/>
</dbReference>
<dbReference type="AlphaFoldDB" id="A0AAJ5ZC47"/>
<dbReference type="PANTHER" id="PTHR44591:SF3">
    <property type="entry name" value="RESPONSE REGULATORY DOMAIN-CONTAINING PROTEIN"/>
    <property type="match status" value="1"/>
</dbReference>
<dbReference type="PROSITE" id="PS50110">
    <property type="entry name" value="RESPONSE_REGULATORY"/>
    <property type="match status" value="2"/>
</dbReference>
<dbReference type="InterPro" id="IPR001789">
    <property type="entry name" value="Sig_transdc_resp-reg_receiver"/>
</dbReference>
<dbReference type="EMBL" id="WMBE01000002">
    <property type="protein sequence ID" value="MDG0867228.1"/>
    <property type="molecule type" value="Genomic_DNA"/>
</dbReference>
<reference evidence="5" key="2">
    <citation type="journal article" date="2023" name="Nat. Commun.">
        <title>Cultivation of marine bacteria of the SAR202 clade.</title>
        <authorList>
            <person name="Lim Y."/>
            <person name="Seo J.H."/>
            <person name="Giovannoni S.J."/>
            <person name="Kang I."/>
            <person name="Cho J.C."/>
        </authorList>
    </citation>
    <scope>NUCLEOTIDE SEQUENCE</scope>
    <source>
        <strain evidence="5">JH1073</strain>
    </source>
</reference>
<dbReference type="Gene3D" id="3.40.50.2300">
    <property type="match status" value="2"/>
</dbReference>
<evidence type="ECO:0000256" key="1">
    <source>
        <dbReference type="ARBA" id="ARBA00022553"/>
    </source>
</evidence>
<evidence type="ECO:0000313" key="4">
    <source>
        <dbReference type="EMBL" id="MDG0867228.1"/>
    </source>
</evidence>
<evidence type="ECO:0000313" key="7">
    <source>
        <dbReference type="Proteomes" id="UP001321249"/>
    </source>
</evidence>
<dbReference type="PANTHER" id="PTHR44591">
    <property type="entry name" value="STRESS RESPONSE REGULATOR PROTEIN 1"/>
    <property type="match status" value="1"/>
</dbReference>
<dbReference type="SUPFAM" id="SSF52172">
    <property type="entry name" value="CheY-like"/>
    <property type="match status" value="2"/>
</dbReference>
<reference evidence="6" key="3">
    <citation type="submission" date="2023-06" db="EMBL/GenBank/DDBJ databases">
        <title>Pangenomics reveal diversification of enzyme families and niche specialization in globally abundant SAR202 bacteria.</title>
        <authorList>
            <person name="Saw J.H.W."/>
        </authorList>
    </citation>
    <scope>NUCLEOTIDE SEQUENCE [LARGE SCALE GENOMIC DNA]</scope>
    <source>
        <strain evidence="6">JH1073</strain>
    </source>
</reference>
<keyword evidence="1 2" id="KW-0597">Phosphoprotein</keyword>
<dbReference type="Proteomes" id="UP001219901">
    <property type="component" value="Chromosome"/>
</dbReference>
<dbReference type="GO" id="GO:0000160">
    <property type="term" value="P:phosphorelay signal transduction system"/>
    <property type="evidence" value="ECO:0007669"/>
    <property type="project" value="InterPro"/>
</dbReference>
<evidence type="ECO:0000313" key="5">
    <source>
        <dbReference type="EMBL" id="WFG38637.1"/>
    </source>
</evidence>
<dbReference type="Pfam" id="PF00072">
    <property type="entry name" value="Response_reg"/>
    <property type="match status" value="2"/>
</dbReference>
<dbReference type="Proteomes" id="UP001321249">
    <property type="component" value="Unassembled WGS sequence"/>
</dbReference>
<gene>
    <name evidence="4" type="ORF">GKO46_09115</name>
    <name evidence="5" type="ORF">GKO48_03120</name>
</gene>
<reference evidence="6 7" key="1">
    <citation type="submission" date="2019-11" db="EMBL/GenBank/DDBJ databases">
        <authorList>
            <person name="Cho J.-C."/>
        </authorList>
    </citation>
    <scope>NUCLEOTIDE SEQUENCE [LARGE SCALE GENOMIC DNA]</scope>
    <source>
        <strain evidence="5 6">JH1073</strain>
        <strain evidence="4 7">JH702</strain>
    </source>
</reference>
<feature type="domain" description="Response regulatory" evidence="3">
    <location>
        <begin position="107"/>
        <end position="223"/>
    </location>
</feature>
<evidence type="ECO:0000259" key="3">
    <source>
        <dbReference type="PROSITE" id="PS50110"/>
    </source>
</evidence>
<dbReference type="SMART" id="SM00448">
    <property type="entry name" value="REC"/>
    <property type="match status" value="2"/>
</dbReference>
<feature type="domain" description="Response regulatory" evidence="3">
    <location>
        <begin position="1"/>
        <end position="77"/>
    </location>
</feature>
<dbReference type="InterPro" id="IPR050595">
    <property type="entry name" value="Bact_response_regulator"/>
</dbReference>
<dbReference type="CDD" id="cd17535">
    <property type="entry name" value="REC_NarL-like"/>
    <property type="match status" value="1"/>
</dbReference>
<name>A0AAJ5ZC47_9CHLR</name>
<dbReference type="InterPro" id="IPR058245">
    <property type="entry name" value="NreC/VraR/RcsB-like_REC"/>
</dbReference>
<proteinExistence type="predicted"/>
<evidence type="ECO:0000256" key="2">
    <source>
        <dbReference type="PROSITE-ProRule" id="PRU00169"/>
    </source>
</evidence>
<comment type="caution">
    <text evidence="2">Lacks conserved residue(s) required for the propagation of feature annotation.</text>
</comment>
<protein>
    <submittedName>
        <fullName evidence="5">Response regulator</fullName>
    </submittedName>
</protein>
<evidence type="ECO:0000313" key="6">
    <source>
        <dbReference type="Proteomes" id="UP001219901"/>
    </source>
</evidence>